<organism evidence="3 4">
    <name type="scientific">Streptomyces thermolilacinus SPC6</name>
    <dbReference type="NCBI Taxonomy" id="1306406"/>
    <lineage>
        <taxon>Bacteria</taxon>
        <taxon>Bacillati</taxon>
        <taxon>Actinomycetota</taxon>
        <taxon>Actinomycetes</taxon>
        <taxon>Kitasatosporales</taxon>
        <taxon>Streptomycetaceae</taxon>
        <taxon>Streptomyces</taxon>
    </lineage>
</organism>
<evidence type="ECO:0000256" key="1">
    <source>
        <dbReference type="SAM" id="MobiDB-lite"/>
    </source>
</evidence>
<evidence type="ECO:0000256" key="2">
    <source>
        <dbReference type="SAM" id="Phobius"/>
    </source>
</evidence>
<gene>
    <name evidence="3" type="ORF">J116_004605</name>
</gene>
<name>A0A1D3DNG7_9ACTN</name>
<dbReference type="EMBL" id="ASHX02000001">
    <property type="protein sequence ID" value="OEJ93856.1"/>
    <property type="molecule type" value="Genomic_DNA"/>
</dbReference>
<keyword evidence="4" id="KW-1185">Reference proteome</keyword>
<feature type="transmembrane region" description="Helical" evidence="2">
    <location>
        <begin position="20"/>
        <end position="44"/>
    </location>
</feature>
<dbReference type="OrthoDB" id="3436009at2"/>
<evidence type="ECO:0000313" key="4">
    <source>
        <dbReference type="Proteomes" id="UP000095329"/>
    </source>
</evidence>
<feature type="region of interest" description="Disordered" evidence="1">
    <location>
        <begin position="259"/>
        <end position="278"/>
    </location>
</feature>
<protein>
    <submittedName>
        <fullName evidence="3">Uncharacterized protein</fullName>
    </submittedName>
</protein>
<dbReference type="Proteomes" id="UP000095329">
    <property type="component" value="Unassembled WGS sequence"/>
</dbReference>
<dbReference type="RefSeq" id="WP_023590524.1">
    <property type="nucleotide sequence ID" value="NZ_ASHX02000001.1"/>
</dbReference>
<keyword evidence="2" id="KW-0812">Transmembrane</keyword>
<keyword evidence="2" id="KW-0472">Membrane</keyword>
<accession>A0A1D3DNG7</accession>
<dbReference type="AlphaFoldDB" id="A0A1D3DNG7"/>
<keyword evidence="2" id="KW-1133">Transmembrane helix</keyword>
<comment type="caution">
    <text evidence="3">The sequence shown here is derived from an EMBL/GenBank/DDBJ whole genome shotgun (WGS) entry which is preliminary data.</text>
</comment>
<evidence type="ECO:0000313" key="3">
    <source>
        <dbReference type="EMBL" id="OEJ93856.1"/>
    </source>
</evidence>
<dbReference type="eggNOG" id="ENOG5032DTF">
    <property type="taxonomic scope" value="Bacteria"/>
</dbReference>
<proteinExistence type="predicted"/>
<sequence length="315" mass="33841">MDNRAPGLRGLPRRQRWRYVALAGTLALGVFLAVNLAPVVVGLLTADTATQVQKEAEREADGRLPPFTAEVAYESYGASGTNFPDGTSIVLDRVLTADEQTRLTSLDFRDERFHQKVWELLEPLGARVVTLPSKVVGAPPGKGNSARTFQLRLHSDRARELSIVDLRATVEECSPPTARTVVSFASGGSAAIQGVVWYLASGVVVPLISDEDAPHAGEPFFRYHQIDLGDGASPGALRVESVADKESCSWHVDATYTDTEGTHGPVRHDGKPFSTEAVPQNPHLRFQVDLGLSGGLPWLCSGAVATGRCTFTPST</sequence>
<reference evidence="3 4" key="1">
    <citation type="journal article" date="2013" name="Genome Announc.">
        <title>Genome Sequence of Streptomyces violaceusniger Strain SPC6, a Halotolerant Streptomycete That Exhibits Rapid Growth and Development.</title>
        <authorList>
            <person name="Chen X."/>
            <person name="Zhang B."/>
            <person name="Zhang W."/>
            <person name="Wu X."/>
            <person name="Zhang M."/>
            <person name="Chen T."/>
            <person name="Liu G."/>
            <person name="Dyson P."/>
        </authorList>
    </citation>
    <scope>NUCLEOTIDE SEQUENCE [LARGE SCALE GENOMIC DNA]</scope>
    <source>
        <strain evidence="3 4">SPC6</strain>
    </source>
</reference>